<keyword evidence="2" id="KW-1185">Reference proteome</keyword>
<name>A0ABR0BWY0_PURLI</name>
<evidence type="ECO:0008006" key="3">
    <source>
        <dbReference type="Google" id="ProtNLM"/>
    </source>
</evidence>
<protein>
    <recommendedName>
        <fullName evidence="3">SHSP domain-containing protein</fullName>
    </recommendedName>
</protein>
<evidence type="ECO:0000313" key="2">
    <source>
        <dbReference type="Proteomes" id="UP001287286"/>
    </source>
</evidence>
<organism evidence="1 2">
    <name type="scientific">Purpureocillium lilacinum</name>
    <name type="common">Paecilomyces lilacinus</name>
    <dbReference type="NCBI Taxonomy" id="33203"/>
    <lineage>
        <taxon>Eukaryota</taxon>
        <taxon>Fungi</taxon>
        <taxon>Dikarya</taxon>
        <taxon>Ascomycota</taxon>
        <taxon>Pezizomycotina</taxon>
        <taxon>Sordariomycetes</taxon>
        <taxon>Hypocreomycetidae</taxon>
        <taxon>Hypocreales</taxon>
        <taxon>Ophiocordycipitaceae</taxon>
        <taxon>Purpureocillium</taxon>
    </lineage>
</organism>
<accession>A0ABR0BWY0</accession>
<gene>
    <name evidence="1" type="ORF">Purlil1_7256</name>
</gene>
<dbReference type="Proteomes" id="UP001287286">
    <property type="component" value="Unassembled WGS sequence"/>
</dbReference>
<sequence length="323" mass="35349">MQDAVTHSRAGARELSIRLRRPHTPVSERLTTASAGTWAPMSKILRPLDSWKPQGQHLKPRTGLDQSDGWPCCHPGAASSNCRLVPRKYSGATGSHDQPIGEKRRARAQLLLRAARSPTTCWRPDRETVHPPVACPSSASDTVSCAVTRPLRPSARKRAVLAYSPAQTSPFPWCHSRHSSAPPAISACTPDWPSLRRGGVSWWGKSRQPWSGRDACQVPKEVKSLAQLMLCRWTLGSAVVLRPVQEPLNIPGVSIATDRRDGATPRRLELCFPLSQCFAASIPPNDAVRSRVAVTHKHGDLILRPEKSNCNHALGTVDVTDRA</sequence>
<evidence type="ECO:0000313" key="1">
    <source>
        <dbReference type="EMBL" id="KAK4088377.1"/>
    </source>
</evidence>
<reference evidence="1 2" key="1">
    <citation type="journal article" date="2024" name="Microbiol. Resour. Announc.">
        <title>Genome annotations for the ascomycete fungi Trichoderma harzianum, Trichoderma aggressivum, and Purpureocillium lilacinum.</title>
        <authorList>
            <person name="Beijen E.P.W."/>
            <person name="Ohm R.A."/>
        </authorList>
    </citation>
    <scope>NUCLEOTIDE SEQUENCE [LARGE SCALE GENOMIC DNA]</scope>
    <source>
        <strain evidence="1 2">CBS 150709</strain>
    </source>
</reference>
<dbReference type="EMBL" id="JAWRVI010000025">
    <property type="protein sequence ID" value="KAK4088377.1"/>
    <property type="molecule type" value="Genomic_DNA"/>
</dbReference>
<proteinExistence type="predicted"/>
<comment type="caution">
    <text evidence="1">The sequence shown here is derived from an EMBL/GenBank/DDBJ whole genome shotgun (WGS) entry which is preliminary data.</text>
</comment>